<dbReference type="CDD" id="cd05233">
    <property type="entry name" value="SDR_c"/>
    <property type="match status" value="1"/>
</dbReference>
<organism evidence="4">
    <name type="scientific">uncultured Sphingomonadaceae bacterium</name>
    <dbReference type="NCBI Taxonomy" id="169976"/>
    <lineage>
        <taxon>Bacteria</taxon>
        <taxon>Pseudomonadati</taxon>
        <taxon>Pseudomonadota</taxon>
        <taxon>Alphaproteobacteria</taxon>
        <taxon>Sphingomonadales</taxon>
        <taxon>Sphingomonadaceae</taxon>
        <taxon>environmental samples</taxon>
    </lineage>
</organism>
<dbReference type="PANTHER" id="PTHR42760:SF133">
    <property type="entry name" value="3-OXOACYL-[ACYL-CARRIER-PROTEIN] REDUCTASE"/>
    <property type="match status" value="1"/>
</dbReference>
<keyword evidence="2" id="KW-0560">Oxidoreductase</keyword>
<accession>A0A6J4TP94</accession>
<dbReference type="FunFam" id="3.40.50.720:FF:000084">
    <property type="entry name" value="Short-chain dehydrogenase reductase"/>
    <property type="match status" value="1"/>
</dbReference>
<proteinExistence type="inferred from homology"/>
<feature type="domain" description="Ketoreductase" evidence="3">
    <location>
        <begin position="7"/>
        <end position="181"/>
    </location>
</feature>
<dbReference type="GO" id="GO:0006633">
    <property type="term" value="P:fatty acid biosynthetic process"/>
    <property type="evidence" value="ECO:0007669"/>
    <property type="project" value="TreeGrafter"/>
</dbReference>
<protein>
    <submittedName>
        <fullName evidence="4">Oxidoreductase, short-chain dehydrogenase-reductase family (Putativesecrete)</fullName>
    </submittedName>
</protein>
<name>A0A6J4TP94_9SPHN</name>
<gene>
    <name evidence="4" type="ORF">AVDCRST_MAG91-2733</name>
</gene>
<dbReference type="PRINTS" id="PR00081">
    <property type="entry name" value="GDHRDH"/>
</dbReference>
<dbReference type="PANTHER" id="PTHR42760">
    <property type="entry name" value="SHORT-CHAIN DEHYDROGENASES/REDUCTASES FAMILY MEMBER"/>
    <property type="match status" value="1"/>
</dbReference>
<dbReference type="SUPFAM" id="SSF51735">
    <property type="entry name" value="NAD(P)-binding Rossmann-fold domains"/>
    <property type="match status" value="1"/>
</dbReference>
<dbReference type="SMART" id="SM00822">
    <property type="entry name" value="PKS_KR"/>
    <property type="match status" value="1"/>
</dbReference>
<dbReference type="InterPro" id="IPR002347">
    <property type="entry name" value="SDR_fam"/>
</dbReference>
<comment type="similarity">
    <text evidence="1">Belongs to the short-chain dehydrogenases/reductases (SDR) family.</text>
</comment>
<dbReference type="GO" id="GO:0048038">
    <property type="term" value="F:quinone binding"/>
    <property type="evidence" value="ECO:0007669"/>
    <property type="project" value="TreeGrafter"/>
</dbReference>
<dbReference type="InterPro" id="IPR036291">
    <property type="entry name" value="NAD(P)-bd_dom_sf"/>
</dbReference>
<sequence>MARMTDKLALVIGGASGIGEAIAERLATEGASVFLTGRRQAEVERVAARIGHGARSIAADASDPTAIERAVATVVADAGRIDALVFNAALSEPADLATSTAELFDRHFALNVRGPLLAMKAAIPHMPSGSAAVFVGSTASEMAVPYYGTYAATKAALRSYARTWTAELAPGGIRVNVLSPGPTDTPMMAEVTDDIKAAILSRVPVGRLARPEEIAAAALFLVSDDSAYMAGSDLHIDGGMAQV</sequence>
<evidence type="ECO:0000259" key="3">
    <source>
        <dbReference type="SMART" id="SM00822"/>
    </source>
</evidence>
<dbReference type="GO" id="GO:0016616">
    <property type="term" value="F:oxidoreductase activity, acting on the CH-OH group of donors, NAD or NADP as acceptor"/>
    <property type="evidence" value="ECO:0007669"/>
    <property type="project" value="UniProtKB-ARBA"/>
</dbReference>
<dbReference type="Pfam" id="PF13561">
    <property type="entry name" value="adh_short_C2"/>
    <property type="match status" value="1"/>
</dbReference>
<evidence type="ECO:0000256" key="2">
    <source>
        <dbReference type="ARBA" id="ARBA00023002"/>
    </source>
</evidence>
<dbReference type="EMBL" id="CADCVX010000486">
    <property type="protein sequence ID" value="CAA9528310.1"/>
    <property type="molecule type" value="Genomic_DNA"/>
</dbReference>
<dbReference type="InterPro" id="IPR057326">
    <property type="entry name" value="KR_dom"/>
</dbReference>
<evidence type="ECO:0000256" key="1">
    <source>
        <dbReference type="ARBA" id="ARBA00006484"/>
    </source>
</evidence>
<reference evidence="4" key="1">
    <citation type="submission" date="2020-02" db="EMBL/GenBank/DDBJ databases">
        <authorList>
            <person name="Meier V. D."/>
        </authorList>
    </citation>
    <scope>NUCLEOTIDE SEQUENCE</scope>
    <source>
        <strain evidence="4">AVDCRST_MAG91</strain>
    </source>
</reference>
<dbReference type="Gene3D" id="3.40.50.720">
    <property type="entry name" value="NAD(P)-binding Rossmann-like Domain"/>
    <property type="match status" value="1"/>
</dbReference>
<evidence type="ECO:0000313" key="4">
    <source>
        <dbReference type="EMBL" id="CAA9528310.1"/>
    </source>
</evidence>
<dbReference type="AlphaFoldDB" id="A0A6J4TP94"/>